<comment type="caution">
    <text evidence="1">The sequence shown here is derived from an EMBL/GenBank/DDBJ whole genome shotgun (WGS) entry which is preliminary data.</text>
</comment>
<evidence type="ECO:0000313" key="1">
    <source>
        <dbReference type="EMBL" id="KAF5773096.1"/>
    </source>
</evidence>
<dbReference type="Gramene" id="mRNA:HanXRQr2_Chr13g0584851">
    <property type="protein sequence ID" value="CDS:HanXRQr2_Chr13g0584851.1"/>
    <property type="gene ID" value="HanXRQr2_Chr13g0584851"/>
</dbReference>
<protein>
    <submittedName>
        <fullName evidence="1">Uncharacterized protein</fullName>
    </submittedName>
</protein>
<proteinExistence type="predicted"/>
<sequence length="57" mass="6830">MTRFDPNSFCSEPILTHQLNPPDPLRYAYTYTHKYIKKFKFGVGDKTHMHKSTYTYL</sequence>
<evidence type="ECO:0000313" key="2">
    <source>
        <dbReference type="Proteomes" id="UP000215914"/>
    </source>
</evidence>
<dbReference type="EMBL" id="MNCJ02000328">
    <property type="protein sequence ID" value="KAF5773096.1"/>
    <property type="molecule type" value="Genomic_DNA"/>
</dbReference>
<reference evidence="1" key="2">
    <citation type="submission" date="2020-06" db="EMBL/GenBank/DDBJ databases">
        <title>Helianthus annuus Genome sequencing and assembly Release 2.</title>
        <authorList>
            <person name="Gouzy J."/>
            <person name="Langlade N."/>
            <person name="Munos S."/>
        </authorList>
    </citation>
    <scope>NUCLEOTIDE SEQUENCE</scope>
    <source>
        <tissue evidence="1">Leaves</tissue>
    </source>
</reference>
<organism evidence="1 2">
    <name type="scientific">Helianthus annuus</name>
    <name type="common">Common sunflower</name>
    <dbReference type="NCBI Taxonomy" id="4232"/>
    <lineage>
        <taxon>Eukaryota</taxon>
        <taxon>Viridiplantae</taxon>
        <taxon>Streptophyta</taxon>
        <taxon>Embryophyta</taxon>
        <taxon>Tracheophyta</taxon>
        <taxon>Spermatophyta</taxon>
        <taxon>Magnoliopsida</taxon>
        <taxon>eudicotyledons</taxon>
        <taxon>Gunneridae</taxon>
        <taxon>Pentapetalae</taxon>
        <taxon>asterids</taxon>
        <taxon>campanulids</taxon>
        <taxon>Asterales</taxon>
        <taxon>Asteraceae</taxon>
        <taxon>Asteroideae</taxon>
        <taxon>Heliantheae alliance</taxon>
        <taxon>Heliantheae</taxon>
        <taxon>Helianthus</taxon>
    </lineage>
</organism>
<dbReference type="Proteomes" id="UP000215914">
    <property type="component" value="Unassembled WGS sequence"/>
</dbReference>
<name>A0A9K3HBD5_HELAN</name>
<keyword evidence="2" id="KW-1185">Reference proteome</keyword>
<reference evidence="1" key="1">
    <citation type="journal article" date="2017" name="Nature">
        <title>The sunflower genome provides insights into oil metabolism, flowering and Asterid evolution.</title>
        <authorList>
            <person name="Badouin H."/>
            <person name="Gouzy J."/>
            <person name="Grassa C.J."/>
            <person name="Murat F."/>
            <person name="Staton S.E."/>
            <person name="Cottret L."/>
            <person name="Lelandais-Briere C."/>
            <person name="Owens G.L."/>
            <person name="Carrere S."/>
            <person name="Mayjonade B."/>
            <person name="Legrand L."/>
            <person name="Gill N."/>
            <person name="Kane N.C."/>
            <person name="Bowers J.E."/>
            <person name="Hubner S."/>
            <person name="Bellec A."/>
            <person name="Berard A."/>
            <person name="Berges H."/>
            <person name="Blanchet N."/>
            <person name="Boniface M.C."/>
            <person name="Brunel D."/>
            <person name="Catrice O."/>
            <person name="Chaidir N."/>
            <person name="Claudel C."/>
            <person name="Donnadieu C."/>
            <person name="Faraut T."/>
            <person name="Fievet G."/>
            <person name="Helmstetter N."/>
            <person name="King M."/>
            <person name="Knapp S.J."/>
            <person name="Lai Z."/>
            <person name="Le Paslier M.C."/>
            <person name="Lippi Y."/>
            <person name="Lorenzon L."/>
            <person name="Mandel J.R."/>
            <person name="Marage G."/>
            <person name="Marchand G."/>
            <person name="Marquand E."/>
            <person name="Bret-Mestries E."/>
            <person name="Morien E."/>
            <person name="Nambeesan S."/>
            <person name="Nguyen T."/>
            <person name="Pegot-Espagnet P."/>
            <person name="Pouilly N."/>
            <person name="Raftis F."/>
            <person name="Sallet E."/>
            <person name="Schiex T."/>
            <person name="Thomas J."/>
            <person name="Vandecasteele C."/>
            <person name="Vares D."/>
            <person name="Vear F."/>
            <person name="Vautrin S."/>
            <person name="Crespi M."/>
            <person name="Mangin B."/>
            <person name="Burke J.M."/>
            <person name="Salse J."/>
            <person name="Munos S."/>
            <person name="Vincourt P."/>
            <person name="Rieseberg L.H."/>
            <person name="Langlade N.B."/>
        </authorList>
    </citation>
    <scope>NUCLEOTIDE SEQUENCE</scope>
    <source>
        <tissue evidence="1">Leaves</tissue>
    </source>
</reference>
<gene>
    <name evidence="1" type="ORF">HanXRQr2_Chr13g0584851</name>
</gene>
<accession>A0A9K3HBD5</accession>
<dbReference type="AlphaFoldDB" id="A0A9K3HBD5"/>